<reference evidence="2 3" key="1">
    <citation type="submission" date="2024-05" db="EMBL/GenBank/DDBJ databases">
        <title>Sphingomonas sp. HF-S3 16S ribosomal RNA gene Genome sequencing and assembly.</title>
        <authorList>
            <person name="Lee H."/>
        </authorList>
    </citation>
    <scope>NUCLEOTIDE SEQUENCE [LARGE SCALE GENOMIC DNA]</scope>
    <source>
        <strain evidence="2 3">HF-S3</strain>
    </source>
</reference>
<dbReference type="PANTHER" id="PTHR31891:SF1">
    <property type="entry name" value="FORMAMIDASE C869.04-RELATED"/>
    <property type="match status" value="1"/>
</dbReference>
<sequence>MRGVFLALATSIAVVAPAAAQPALNGQWIVATDRWGNLEYSILNLARSGPRVSGDWDGDPVSGTIAGDRITLTVNGARNVRYAFTGRLAKGVLTGEADFPDSNDPARRARHSFTARRVPDRPAGGSRTHDFAPTVYANAFSPDRPPVLTIWPGDRVRTTTLDSGGMDAKGVTRALFGNPQTGPFFVAGAAPGDTIVIHIETLRLNRDWADSLDAIVGRALGRALVAQAGDLGKPVRWKLDRVGGFATPEGATGALRALRVPLRPMLGGLALASGPGAAPLSTGDTGRAGGNMDFPEVIEGNSVSLPVLQPGGLIYLGDGHALQGDGETSQFALETSLDVEFRVELIKGRSVSMPRIESPTELMVLGQAGSLDEALKFATTGMIQWLQQDYGLTLSEAAQVMGSSLRLSIPNLAGRNVGVAAKLDKRVLPARK</sequence>
<keyword evidence="3" id="KW-1185">Reference proteome</keyword>
<gene>
    <name evidence="2" type="ORF">TPR58_04065</name>
</gene>
<dbReference type="Proteomes" id="UP001427805">
    <property type="component" value="Unassembled WGS sequence"/>
</dbReference>
<feature type="chain" id="PRO_5046592336" evidence="1">
    <location>
        <begin position="21"/>
        <end position="432"/>
    </location>
</feature>
<comment type="caution">
    <text evidence="2">The sequence shown here is derived from an EMBL/GenBank/DDBJ whole genome shotgun (WGS) entry which is preliminary data.</text>
</comment>
<organism evidence="2 3">
    <name type="scientific">Sphingomonas rustica</name>
    <dbReference type="NCBI Taxonomy" id="3103142"/>
    <lineage>
        <taxon>Bacteria</taxon>
        <taxon>Pseudomonadati</taxon>
        <taxon>Pseudomonadota</taxon>
        <taxon>Alphaproteobacteria</taxon>
        <taxon>Sphingomonadales</taxon>
        <taxon>Sphingomonadaceae</taxon>
        <taxon>Sphingomonas</taxon>
    </lineage>
</organism>
<feature type="signal peptide" evidence="1">
    <location>
        <begin position="1"/>
        <end position="20"/>
    </location>
</feature>
<dbReference type="SUPFAM" id="SSF141130">
    <property type="entry name" value="Acetamidase/Formamidase-like"/>
    <property type="match status" value="1"/>
</dbReference>
<dbReference type="InterPro" id="IPR004304">
    <property type="entry name" value="FmdA_AmdA"/>
</dbReference>
<dbReference type="Gene3D" id="2.60.120.580">
    <property type="entry name" value="Acetamidase/Formamidase-like domains"/>
    <property type="match status" value="2"/>
</dbReference>
<dbReference type="RefSeq" id="WP_346245336.1">
    <property type="nucleotide sequence ID" value="NZ_JBDIZK010000002.1"/>
</dbReference>
<dbReference type="PANTHER" id="PTHR31891">
    <property type="entry name" value="FORMAMIDASE C869.04-RELATED"/>
    <property type="match status" value="1"/>
</dbReference>
<protein>
    <submittedName>
        <fullName evidence="2">Acetamidase/formamidase family protein</fullName>
    </submittedName>
</protein>
<keyword evidence="1" id="KW-0732">Signal</keyword>
<proteinExistence type="predicted"/>
<name>A0ABV0B6K8_9SPHN</name>
<evidence type="ECO:0000313" key="2">
    <source>
        <dbReference type="EMBL" id="MEN3746331.1"/>
    </source>
</evidence>
<dbReference type="Pfam" id="PF03069">
    <property type="entry name" value="FmdA_AmdA"/>
    <property type="match status" value="1"/>
</dbReference>
<evidence type="ECO:0000256" key="1">
    <source>
        <dbReference type="SAM" id="SignalP"/>
    </source>
</evidence>
<dbReference type="EMBL" id="JBDIZK010000002">
    <property type="protein sequence ID" value="MEN3746331.1"/>
    <property type="molecule type" value="Genomic_DNA"/>
</dbReference>
<accession>A0ABV0B6K8</accession>
<dbReference type="Gene3D" id="3.10.28.20">
    <property type="entry name" value="Acetamidase/Formamidase-like domains"/>
    <property type="match status" value="1"/>
</dbReference>
<evidence type="ECO:0000313" key="3">
    <source>
        <dbReference type="Proteomes" id="UP001427805"/>
    </source>
</evidence>